<feature type="region of interest" description="Disordered" evidence="1">
    <location>
        <begin position="394"/>
        <end position="435"/>
    </location>
</feature>
<evidence type="ECO:0000256" key="1">
    <source>
        <dbReference type="SAM" id="MobiDB-lite"/>
    </source>
</evidence>
<evidence type="ECO:0000259" key="2">
    <source>
        <dbReference type="Pfam" id="PF07887"/>
    </source>
</evidence>
<dbReference type="InterPro" id="IPR046831">
    <property type="entry name" value="Calmodulin_bind_N"/>
</dbReference>
<proteinExistence type="predicted"/>
<dbReference type="Pfam" id="PF07887">
    <property type="entry name" value="Calmodulin_bind"/>
    <property type="match status" value="1"/>
</dbReference>
<gene>
    <name evidence="3" type="ORF">CITCOLO1_LOCUS20833</name>
</gene>
<dbReference type="PANTHER" id="PTHR31713">
    <property type="entry name" value="OS02G0177800 PROTEIN"/>
    <property type="match status" value="1"/>
</dbReference>
<evidence type="ECO:0000313" key="4">
    <source>
        <dbReference type="Proteomes" id="UP001642487"/>
    </source>
</evidence>
<dbReference type="Proteomes" id="UP001642487">
    <property type="component" value="Chromosome 8"/>
</dbReference>
<sequence length="495" mass="55278">MDQRGKKREFTNLHKDEQDDQPSQTNPKRTSNSISPPSYEADSEIVPKILSPELWSQMEAFLCQVVNEVFDSKFISHFQFLPPSSSNIQLNNDQNEEATKFELRFLNQISSTIFTNKEIEAKNGDALQIALIDANNNNAIVSVGPLSIAQIEVVVLDGDSDEFINQSILSQRDGKRPLIVGNDLKLCLKNGVGFIKSLSFTDNSSWLRSKNFRLGIRIVKDKSSAKFPRIGEAISQPFRVLDHRGEEEEKTWSGAVGDVKNREDIVSAEALLLRCKISGMVKWQFRQSALKPQFSVQGFCIMILHSPPLFLPHSIFFLNREMGLMDLRQKGLLLPDTKYCVLIVRQPRLLYGVLFLLTRFGFSISSRLCSKCSSLCNACGIRFRKRRISTTGTNKGCDRKRGVHNNGSTAMTTVSATTSSATTTTSGSGGGDGDENFGECESLRMTLMMALEEEEVKNLPSVVKKQRCQRLNKLGEEEKQAAMSLMELSCGSVFS</sequence>
<feature type="compositionally biased region" description="Polar residues" evidence="1">
    <location>
        <begin position="21"/>
        <end position="36"/>
    </location>
</feature>
<accession>A0ABP0ZCP6</accession>
<dbReference type="PANTHER" id="PTHR31713:SF43">
    <property type="entry name" value="CALMODULIN-BINDING PROTEIN 60 G"/>
    <property type="match status" value="1"/>
</dbReference>
<feature type="region of interest" description="Disordered" evidence="1">
    <location>
        <begin position="1"/>
        <end position="42"/>
    </location>
</feature>
<keyword evidence="4" id="KW-1185">Reference proteome</keyword>
<protein>
    <recommendedName>
        <fullName evidence="2">Calmodulin binding protein-like N-terminal domain-containing protein</fullName>
    </recommendedName>
</protein>
<evidence type="ECO:0000313" key="3">
    <source>
        <dbReference type="EMBL" id="CAK9328417.1"/>
    </source>
</evidence>
<feature type="compositionally biased region" description="Basic and acidic residues" evidence="1">
    <location>
        <begin position="1"/>
        <end position="17"/>
    </location>
</feature>
<dbReference type="InterPro" id="IPR012416">
    <property type="entry name" value="CBP60"/>
</dbReference>
<reference evidence="3 4" key="1">
    <citation type="submission" date="2024-03" db="EMBL/GenBank/DDBJ databases">
        <authorList>
            <person name="Gkanogiannis A."/>
            <person name="Becerra Lopez-Lavalle L."/>
        </authorList>
    </citation>
    <scope>NUCLEOTIDE SEQUENCE [LARGE SCALE GENOMIC DNA]</scope>
</reference>
<feature type="compositionally biased region" description="Low complexity" evidence="1">
    <location>
        <begin position="407"/>
        <end position="426"/>
    </location>
</feature>
<organism evidence="3 4">
    <name type="scientific">Citrullus colocynthis</name>
    <name type="common">colocynth</name>
    <dbReference type="NCBI Taxonomy" id="252529"/>
    <lineage>
        <taxon>Eukaryota</taxon>
        <taxon>Viridiplantae</taxon>
        <taxon>Streptophyta</taxon>
        <taxon>Embryophyta</taxon>
        <taxon>Tracheophyta</taxon>
        <taxon>Spermatophyta</taxon>
        <taxon>Magnoliopsida</taxon>
        <taxon>eudicotyledons</taxon>
        <taxon>Gunneridae</taxon>
        <taxon>Pentapetalae</taxon>
        <taxon>rosids</taxon>
        <taxon>fabids</taxon>
        <taxon>Cucurbitales</taxon>
        <taxon>Cucurbitaceae</taxon>
        <taxon>Benincaseae</taxon>
        <taxon>Citrullus</taxon>
    </lineage>
</organism>
<feature type="domain" description="Calmodulin binding protein-like N-terminal" evidence="2">
    <location>
        <begin position="101"/>
        <end position="243"/>
    </location>
</feature>
<name>A0ABP0ZCP6_9ROSI</name>
<dbReference type="EMBL" id="OZ021742">
    <property type="protein sequence ID" value="CAK9328417.1"/>
    <property type="molecule type" value="Genomic_DNA"/>
</dbReference>